<feature type="region of interest" description="Disordered" evidence="6">
    <location>
        <begin position="462"/>
        <end position="538"/>
    </location>
</feature>
<keyword evidence="5" id="KW-0539">Nucleus</keyword>
<feature type="compositionally biased region" description="Acidic residues" evidence="6">
    <location>
        <begin position="619"/>
        <end position="630"/>
    </location>
</feature>
<evidence type="ECO:0000256" key="5">
    <source>
        <dbReference type="ARBA" id="ARBA00023242"/>
    </source>
</evidence>
<dbReference type="GO" id="GO:0071013">
    <property type="term" value="C:catalytic step 2 spliceosome"/>
    <property type="evidence" value="ECO:0007669"/>
    <property type="project" value="TreeGrafter"/>
</dbReference>
<feature type="compositionally biased region" description="Polar residues" evidence="6">
    <location>
        <begin position="660"/>
        <end position="693"/>
    </location>
</feature>
<name>A0A194QJH6_PAPXU</name>
<feature type="compositionally biased region" description="Polar residues" evidence="6">
    <location>
        <begin position="498"/>
        <end position="517"/>
    </location>
</feature>
<evidence type="ECO:0000256" key="6">
    <source>
        <dbReference type="SAM" id="MobiDB-lite"/>
    </source>
</evidence>
<protein>
    <submittedName>
        <fullName evidence="8">Zinc finger CCHC domain-containing protein 8-like</fullName>
    </submittedName>
</protein>
<feature type="compositionally biased region" description="Low complexity" evidence="6">
    <location>
        <begin position="647"/>
        <end position="659"/>
    </location>
</feature>
<evidence type="ECO:0000256" key="4">
    <source>
        <dbReference type="ARBA" id="ARBA00022833"/>
    </source>
</evidence>
<dbReference type="STRING" id="66420.A0A194QJH6"/>
<dbReference type="PANTHER" id="PTHR13316">
    <property type="entry name" value="ZINC FINGER, CCHC DOMAIN CONTAINING 8"/>
    <property type="match status" value="1"/>
</dbReference>
<accession>A0A194QJH6</accession>
<evidence type="ECO:0000313" key="9">
    <source>
        <dbReference type="Proteomes" id="UP000053268"/>
    </source>
</evidence>
<evidence type="ECO:0000259" key="7">
    <source>
        <dbReference type="SMART" id="SM00581"/>
    </source>
</evidence>
<keyword evidence="9" id="KW-1185">Reference proteome</keyword>
<proteinExistence type="predicted"/>
<dbReference type="Proteomes" id="UP000053268">
    <property type="component" value="Unassembled WGS sequence"/>
</dbReference>
<feature type="domain" description="PSP proline-rich" evidence="7">
    <location>
        <begin position="307"/>
        <end position="359"/>
    </location>
</feature>
<feature type="compositionally biased region" description="Acidic residues" evidence="6">
    <location>
        <begin position="13"/>
        <end position="25"/>
    </location>
</feature>
<feature type="region of interest" description="Disordered" evidence="6">
    <location>
        <begin position="1"/>
        <end position="35"/>
    </location>
</feature>
<dbReference type="EMBL" id="KQ458793">
    <property type="protein sequence ID" value="KPJ05065.1"/>
    <property type="molecule type" value="Genomic_DNA"/>
</dbReference>
<keyword evidence="3" id="KW-0863">Zinc-finger</keyword>
<dbReference type="InterPro" id="IPR006568">
    <property type="entry name" value="PSP_pro-rich"/>
</dbReference>
<feature type="compositionally biased region" description="Basic and acidic residues" evidence="6">
    <location>
        <begin position="519"/>
        <end position="538"/>
    </location>
</feature>
<feature type="compositionally biased region" description="Pro residues" evidence="6">
    <location>
        <begin position="474"/>
        <end position="496"/>
    </location>
</feature>
<dbReference type="SMART" id="SM00581">
    <property type="entry name" value="PSP"/>
    <property type="match status" value="1"/>
</dbReference>
<dbReference type="GO" id="GO:0008270">
    <property type="term" value="F:zinc ion binding"/>
    <property type="evidence" value="ECO:0007669"/>
    <property type="project" value="UniProtKB-KW"/>
</dbReference>
<feature type="compositionally biased region" description="Basic and acidic residues" evidence="6">
    <location>
        <begin position="631"/>
        <end position="643"/>
    </location>
</feature>
<sequence>MAKRKTGVNDIIYELDNDDTESSSEDEVKGNKKKRFETNTTSKMTAIKSVSDKSIVDMTTPSNSMDDSDSIIEIEDKSQNGGKSSVVVVEDDNTEEEINNDELDCVIFSPAENHGQRSVDGPETVILNEDITVDSPASINGPASVVGESTSPLITIRFRNNKLASKYKQKIKLFVSNLLLSDNENIVTESDTELDLAIWSDNVIAEQPKAMDDNIDMNLFFVDTNPKEDVDNEIPKYTQSSKVISNEKEKEPEPSKPLRKGPICFNCGGDHIFRDCKLPRNNNRIAENRKNLSIKHGRYHVEDDQKYGHLIPGRISNQLRHALGLKRNELPLHIYRMRMFGYPPGWLEEARISHSGISMFDSAGKVILDEGDEEGQICEAGSKDKFDIKKILDFPGFNVPASSRYVEQGHIVGAPPISEQDSKMLMLQTLAPNAMKAYKRKKLSMFPSGTPNDSQISLTEMELDSGDESSEFPLVPPLPDEEPPPLPPPPDSPPPSLDTTQEISSQEVIGSTKTVATSKVKDKSSPKKSELKEKDGKAYDKKIFVSASELVNIPVPDDDFIIIDEDFEDYEDIPQNSGTKSPTLKDLEDEKKKLLEAIKEQSPTNISDVSREIEKIVDETENEQVDDEIEKTDIKKIEEKCDDNANESVSEPETTSTVSKQVSTNISETTNIESETSKTCQSPTKTGTIISENTNKDSEPTKTSQPKSETDIVISETIKTDSEPTKTSQSTPKAGIVKSTFYGTPVLNVASPYVKLPSDDKFAKDICDVINFENLPNSTGKYKKICNLLKKVKSEVDRIQES</sequence>
<reference evidence="8 9" key="1">
    <citation type="journal article" date="2015" name="Nat. Commun.">
        <title>Outbred genome sequencing and CRISPR/Cas9 gene editing in butterflies.</title>
        <authorList>
            <person name="Li X."/>
            <person name="Fan D."/>
            <person name="Zhang W."/>
            <person name="Liu G."/>
            <person name="Zhang L."/>
            <person name="Zhao L."/>
            <person name="Fang X."/>
            <person name="Chen L."/>
            <person name="Dong Y."/>
            <person name="Chen Y."/>
            <person name="Ding Y."/>
            <person name="Zhao R."/>
            <person name="Feng M."/>
            <person name="Zhu Y."/>
            <person name="Feng Y."/>
            <person name="Jiang X."/>
            <person name="Zhu D."/>
            <person name="Xiang H."/>
            <person name="Feng X."/>
            <person name="Li S."/>
            <person name="Wang J."/>
            <person name="Zhang G."/>
            <person name="Kronforst M.R."/>
            <person name="Wang W."/>
        </authorList>
    </citation>
    <scope>NUCLEOTIDE SEQUENCE [LARGE SCALE GENOMIC DNA]</scope>
    <source>
        <strain evidence="8">Ya'a_city_454_Px</strain>
        <tissue evidence="8">Whole body</tissue>
    </source>
</reference>
<dbReference type="GO" id="GO:0003723">
    <property type="term" value="F:RNA binding"/>
    <property type="evidence" value="ECO:0007669"/>
    <property type="project" value="TreeGrafter"/>
</dbReference>
<dbReference type="Pfam" id="PF04046">
    <property type="entry name" value="PSP"/>
    <property type="match status" value="1"/>
</dbReference>
<keyword evidence="2" id="KW-0479">Metal-binding</keyword>
<organism evidence="8 9">
    <name type="scientific">Papilio xuthus</name>
    <name type="common">Asian swallowtail butterfly</name>
    <dbReference type="NCBI Taxonomy" id="66420"/>
    <lineage>
        <taxon>Eukaryota</taxon>
        <taxon>Metazoa</taxon>
        <taxon>Ecdysozoa</taxon>
        <taxon>Arthropoda</taxon>
        <taxon>Hexapoda</taxon>
        <taxon>Insecta</taxon>
        <taxon>Pterygota</taxon>
        <taxon>Neoptera</taxon>
        <taxon>Endopterygota</taxon>
        <taxon>Lepidoptera</taxon>
        <taxon>Glossata</taxon>
        <taxon>Ditrysia</taxon>
        <taxon>Papilionoidea</taxon>
        <taxon>Papilionidae</taxon>
        <taxon>Papilioninae</taxon>
        <taxon>Papilio</taxon>
    </lineage>
</organism>
<evidence type="ECO:0000256" key="2">
    <source>
        <dbReference type="ARBA" id="ARBA00022723"/>
    </source>
</evidence>
<comment type="subcellular location">
    <subcellularLocation>
        <location evidence="1">Nucleus</location>
    </subcellularLocation>
</comment>
<dbReference type="PANTHER" id="PTHR13316:SF0">
    <property type="entry name" value="ZINC FINGER CCHC DOMAIN-CONTAINING PROTEIN 8"/>
    <property type="match status" value="1"/>
</dbReference>
<keyword evidence="4" id="KW-0862">Zinc</keyword>
<dbReference type="InterPro" id="IPR052115">
    <property type="entry name" value="NEXT_complex_subunit_ZCCHC8"/>
</dbReference>
<evidence type="ECO:0000256" key="3">
    <source>
        <dbReference type="ARBA" id="ARBA00022771"/>
    </source>
</evidence>
<feature type="region of interest" description="Disordered" evidence="6">
    <location>
        <begin position="619"/>
        <end position="732"/>
    </location>
</feature>
<dbReference type="AlphaFoldDB" id="A0A194QJH6"/>
<evidence type="ECO:0000313" key="8">
    <source>
        <dbReference type="EMBL" id="KPJ05065.1"/>
    </source>
</evidence>
<evidence type="ECO:0000256" key="1">
    <source>
        <dbReference type="ARBA" id="ARBA00004123"/>
    </source>
</evidence>
<gene>
    <name evidence="8" type="ORF">RR46_04181</name>
</gene>